<accession>A0A1Z4GRU0</accession>
<evidence type="ECO:0000313" key="2">
    <source>
        <dbReference type="Proteomes" id="UP000218287"/>
    </source>
</evidence>
<dbReference type="EMBL" id="AP018176">
    <property type="protein sequence ID" value="BAY20058.1"/>
    <property type="molecule type" value="Genomic_DNA"/>
</dbReference>
<reference evidence="1 2" key="1">
    <citation type="submission" date="2017-06" db="EMBL/GenBank/DDBJ databases">
        <title>Genome sequencing of cyanobaciteial culture collection at National Institute for Environmental Studies (NIES).</title>
        <authorList>
            <person name="Hirose Y."/>
            <person name="Shimura Y."/>
            <person name="Fujisawa T."/>
            <person name="Nakamura Y."/>
            <person name="Kawachi M."/>
        </authorList>
    </citation>
    <scope>NUCLEOTIDE SEQUENCE [LARGE SCALE GENOMIC DNA]</scope>
    <source>
        <strain evidence="1 2">NIES-21</strain>
        <plasmid evidence="2">Plasmid2 dna</plasmid>
    </source>
</reference>
<dbReference type="Proteomes" id="UP000218287">
    <property type="component" value="Plasmid Plasmid2 dna"/>
</dbReference>
<name>A0A1Z4GRU0_9CYAN</name>
<protein>
    <submittedName>
        <fullName evidence="1">Uncharacterized protein</fullName>
    </submittedName>
</protein>
<keyword evidence="1" id="KW-0614">Plasmid</keyword>
<evidence type="ECO:0000313" key="1">
    <source>
        <dbReference type="EMBL" id="BAY20058.1"/>
    </source>
</evidence>
<dbReference type="OrthoDB" id="9976136at2"/>
<gene>
    <name evidence="1" type="ORF">NIES21_59280</name>
</gene>
<sequence length="182" mass="21089">MKNNDHPAQEGIRVKLSGVVTALHDYTPNCSASKQWKELLISSFVERRFQRVLARGIVLPRVSWFWHCFFNTHISDKAVALIADNTNDYRQILVKHNQLVSTLQDLDPHAEVLLLISPVQDYVFGTVLETFEIFSTHILFTQQKQYSFNNQKCWRRWESEQVAINNSVSLTAKEFSHQGVEV</sequence>
<proteinExistence type="predicted"/>
<geneLocation type="plasmid" evidence="2">
    <name>Plasmid2 dna</name>
</geneLocation>
<organism evidence="1 2">
    <name type="scientific">Anabaenopsis circularis NIES-21</name>
    <dbReference type="NCBI Taxonomy" id="1085406"/>
    <lineage>
        <taxon>Bacteria</taxon>
        <taxon>Bacillati</taxon>
        <taxon>Cyanobacteriota</taxon>
        <taxon>Cyanophyceae</taxon>
        <taxon>Nostocales</taxon>
        <taxon>Nodulariaceae</taxon>
        <taxon>Anabaenopsis</taxon>
    </lineage>
</organism>
<dbReference type="AlphaFoldDB" id="A0A1Z4GRU0"/>
<keyword evidence="2" id="KW-1185">Reference proteome</keyword>